<dbReference type="OrthoDB" id="10519296at2759"/>
<dbReference type="EMBL" id="BHVY01000002">
    <property type="protein sequence ID" value="GIJ84592.1"/>
    <property type="molecule type" value="Genomic_DNA"/>
</dbReference>
<reference evidence="1 2" key="1">
    <citation type="submission" date="2018-10" db="EMBL/GenBank/DDBJ databases">
        <title>Pan-genome distribution and transcriptional activeness of fungal secondary metabolism genes in Aspergillus section Fumigati.</title>
        <authorList>
            <person name="Takahashi H."/>
            <person name="Umemura M."/>
            <person name="Ninomiya A."/>
            <person name="Kusuya Y."/>
            <person name="Urayama S."/>
            <person name="Shimizu M."/>
            <person name="Watanabe A."/>
            <person name="Kamei K."/>
            <person name="Yaguchi T."/>
            <person name="Hagiwara D."/>
        </authorList>
    </citation>
    <scope>NUCLEOTIDE SEQUENCE [LARGE SCALE GENOMIC DNA]</scope>
    <source>
        <strain evidence="1 2">IFM 55266</strain>
    </source>
</reference>
<dbReference type="Proteomes" id="UP001043456">
    <property type="component" value="Unassembled WGS sequence"/>
</dbReference>
<organism evidence="1 2">
    <name type="scientific">Aspergillus pseudoviridinutans</name>
    <dbReference type="NCBI Taxonomy" id="1517512"/>
    <lineage>
        <taxon>Eukaryota</taxon>
        <taxon>Fungi</taxon>
        <taxon>Dikarya</taxon>
        <taxon>Ascomycota</taxon>
        <taxon>Pezizomycotina</taxon>
        <taxon>Eurotiomycetes</taxon>
        <taxon>Eurotiomycetidae</taxon>
        <taxon>Eurotiales</taxon>
        <taxon>Aspergillaceae</taxon>
        <taxon>Aspergillus</taxon>
        <taxon>Aspergillus subgen. Fumigati</taxon>
    </lineage>
</organism>
<proteinExistence type="predicted"/>
<name>A0A9P3ESC8_9EURO</name>
<gene>
    <name evidence="1" type="ORF">Asppvi_003439</name>
</gene>
<keyword evidence="2" id="KW-1185">Reference proteome</keyword>
<comment type="caution">
    <text evidence="1">The sequence shown here is derived from an EMBL/GenBank/DDBJ whole genome shotgun (WGS) entry which is preliminary data.</text>
</comment>
<sequence>MIREQRRNRLSYMGVIEPKQEVRSEMWTLHTKEGEDGHIRGSMQMHTHVFGMSFTTPTVRRLRDGSENSIMTVYIVDKATRQMSSMLNCDLVLINDMDPDEIPRMRLNEEMATRSGSSMYIKLGLSVLAFGTIIRDIIDYMGIGASEIMTTDMYVWVDAIWQPGIHRCTATYAVGSTVETTSTITDLIALGDGSSIACLGRLIFKIEYMDMNKRRLKVIFASMHMSFVARATRTRANLGDVDTRVQVRPHTCVQKPKS</sequence>
<dbReference type="AlphaFoldDB" id="A0A9P3ESC8"/>
<dbReference type="RefSeq" id="XP_043155339.1">
    <property type="nucleotide sequence ID" value="XM_043299404.1"/>
</dbReference>
<accession>A0A9P3ESC8</accession>
<dbReference type="GeneID" id="67002051"/>
<evidence type="ECO:0000313" key="2">
    <source>
        <dbReference type="Proteomes" id="UP001043456"/>
    </source>
</evidence>
<protein>
    <submittedName>
        <fullName evidence="1">Uncharacterized protein</fullName>
    </submittedName>
</protein>
<evidence type="ECO:0000313" key="1">
    <source>
        <dbReference type="EMBL" id="GIJ84592.1"/>
    </source>
</evidence>